<feature type="transmembrane region" description="Helical" evidence="7">
    <location>
        <begin position="30"/>
        <end position="51"/>
    </location>
</feature>
<keyword evidence="5 7" id="KW-1133">Transmembrane helix</keyword>
<evidence type="ECO:0000256" key="1">
    <source>
        <dbReference type="ARBA" id="ARBA00004651"/>
    </source>
</evidence>
<keyword evidence="3" id="KW-1003">Cell membrane</keyword>
<evidence type="ECO:0000256" key="3">
    <source>
        <dbReference type="ARBA" id="ARBA00022475"/>
    </source>
</evidence>
<dbReference type="Pfam" id="PF01899">
    <property type="entry name" value="MNHE"/>
    <property type="match status" value="1"/>
</dbReference>
<evidence type="ECO:0000256" key="7">
    <source>
        <dbReference type="SAM" id="Phobius"/>
    </source>
</evidence>
<comment type="subcellular location">
    <subcellularLocation>
        <location evidence="1">Cell membrane</location>
        <topology evidence="1">Multi-pass membrane protein</topology>
    </subcellularLocation>
</comment>
<gene>
    <name evidence="8" type="ORF">TOI97_04485</name>
</gene>
<proteinExistence type="inferred from homology"/>
<comment type="caution">
    <text evidence="8">The sequence shown here is derived from an EMBL/GenBank/DDBJ whole genome shotgun (WGS) entry which is preliminary data.</text>
</comment>
<evidence type="ECO:0000256" key="5">
    <source>
        <dbReference type="ARBA" id="ARBA00022989"/>
    </source>
</evidence>
<organism evidence="8 9">
    <name type="scientific">Denitrificimonas halotolerans</name>
    <dbReference type="NCBI Taxonomy" id="3098930"/>
    <lineage>
        <taxon>Bacteria</taxon>
        <taxon>Pseudomonadati</taxon>
        <taxon>Pseudomonadota</taxon>
        <taxon>Gammaproteobacteria</taxon>
        <taxon>Pseudomonadales</taxon>
        <taxon>Pseudomonadaceae</taxon>
        <taxon>Denitrificimonas</taxon>
    </lineage>
</organism>
<protein>
    <submittedName>
        <fullName evidence="8">Na+/H+ antiporter subunit E</fullName>
    </submittedName>
</protein>
<sequence>MTRSKWLAHPVGSVGLLLVWLLLVDDFSSVGHWVLGGFLGVLIPRLTVTWWPRLPHINSWKHVFVFTQHMLVDIVVANFQVARLAVSRVKNLQPRWVQVPYELEDDLAIYLMASAISLAPGTVTTGVDREARILTVHALHNEDEEALIAEIKQRYEQPLKEVFACSK</sequence>
<dbReference type="PIRSF" id="PIRSF019239">
    <property type="entry name" value="MrpE"/>
    <property type="match status" value="1"/>
</dbReference>
<dbReference type="Proteomes" id="UP001294570">
    <property type="component" value="Unassembled WGS sequence"/>
</dbReference>
<evidence type="ECO:0000256" key="2">
    <source>
        <dbReference type="ARBA" id="ARBA00006228"/>
    </source>
</evidence>
<dbReference type="EMBL" id="JAXIVU010000004">
    <property type="protein sequence ID" value="MDY7218827.1"/>
    <property type="molecule type" value="Genomic_DNA"/>
</dbReference>
<keyword evidence="4 7" id="KW-0812">Transmembrane</keyword>
<feature type="transmembrane region" description="Helical" evidence="7">
    <location>
        <begin position="7"/>
        <end position="24"/>
    </location>
</feature>
<keyword evidence="9" id="KW-1185">Reference proteome</keyword>
<evidence type="ECO:0000313" key="9">
    <source>
        <dbReference type="Proteomes" id="UP001294570"/>
    </source>
</evidence>
<dbReference type="RefSeq" id="WP_321552924.1">
    <property type="nucleotide sequence ID" value="NZ_JAXIVU010000004.1"/>
</dbReference>
<evidence type="ECO:0000313" key="8">
    <source>
        <dbReference type="EMBL" id="MDY7218827.1"/>
    </source>
</evidence>
<dbReference type="PANTHER" id="PTHR34584:SF1">
    <property type="entry name" value="NA(+)_H(+) ANTIPORTER SUBUNIT E1"/>
    <property type="match status" value="1"/>
</dbReference>
<name>A0ABU5GPA6_9GAMM</name>
<dbReference type="PANTHER" id="PTHR34584">
    <property type="entry name" value="NA(+)/H(+) ANTIPORTER SUBUNIT E1"/>
    <property type="match status" value="1"/>
</dbReference>
<dbReference type="InterPro" id="IPR002758">
    <property type="entry name" value="Cation_antiport_E"/>
</dbReference>
<dbReference type="NCBIfam" id="NF006518">
    <property type="entry name" value="PRK08965.1-2"/>
    <property type="match status" value="1"/>
</dbReference>
<comment type="similarity">
    <text evidence="2">Belongs to the CPA3 antiporters (TC 2.A.63) subunit E family.</text>
</comment>
<evidence type="ECO:0000256" key="6">
    <source>
        <dbReference type="ARBA" id="ARBA00023136"/>
    </source>
</evidence>
<reference evidence="8 9" key="1">
    <citation type="submission" date="2023-12" db="EMBL/GenBank/DDBJ databases">
        <title>Denitrificimonas halotolerans sp. nov.,a novel species isolated from landfill leachate.</title>
        <authorList>
            <person name="Wang S."/>
        </authorList>
    </citation>
    <scope>NUCLEOTIDE SEQUENCE [LARGE SCALE GENOMIC DNA]</scope>
    <source>
        <strain evidence="8 9">JX-1</strain>
    </source>
</reference>
<accession>A0ABU5GPA6</accession>
<keyword evidence="6 7" id="KW-0472">Membrane</keyword>
<evidence type="ECO:0000256" key="4">
    <source>
        <dbReference type="ARBA" id="ARBA00022692"/>
    </source>
</evidence>